<reference evidence="3 4" key="1">
    <citation type="submission" date="2023-06" db="EMBL/GenBank/DDBJ databases">
        <title>Black Yeasts Isolated from many extreme environments.</title>
        <authorList>
            <person name="Coleine C."/>
            <person name="Stajich J.E."/>
            <person name="Selbmann L."/>
        </authorList>
    </citation>
    <scope>NUCLEOTIDE SEQUENCE [LARGE SCALE GENOMIC DNA]</scope>
    <source>
        <strain evidence="3 4">CCFEE 5887</strain>
    </source>
</reference>
<protein>
    <submittedName>
        <fullName evidence="3">Uncharacterized protein</fullName>
    </submittedName>
</protein>
<comment type="caution">
    <text evidence="3">The sequence shown here is derived from an EMBL/GenBank/DDBJ whole genome shotgun (WGS) entry which is preliminary data.</text>
</comment>
<gene>
    <name evidence="3" type="ORF">LTR25_007136</name>
</gene>
<dbReference type="AlphaFoldDB" id="A0AAV9Q4P1"/>
<dbReference type="EMBL" id="JAXLQG010000013">
    <property type="protein sequence ID" value="KAK5533271.1"/>
    <property type="molecule type" value="Genomic_DNA"/>
</dbReference>
<feature type="transmembrane region" description="Helical" evidence="2">
    <location>
        <begin position="99"/>
        <end position="115"/>
    </location>
</feature>
<proteinExistence type="predicted"/>
<keyword evidence="2" id="KW-0472">Membrane</keyword>
<sequence length="184" mass="20162">MTSRTTTRIFTISVDGRAQARTVPSDTMGIPYSKEINAAFEQVTPLVAAGFEVLQTTKDIAILLAFIQILTVAILAFILLALLALLVTINPDMDKERRELVTPTLIWLVSWVYAYGTPMKWLLRILLLVVSVGFCLFLWHGSLAGVNAPKSDEADSGGTPEEQQSQLDDAKDKGKGEGKGQMKH</sequence>
<keyword evidence="4" id="KW-1185">Reference proteome</keyword>
<keyword evidence="2" id="KW-0812">Transmembrane</keyword>
<feature type="transmembrane region" description="Helical" evidence="2">
    <location>
        <begin position="121"/>
        <end position="139"/>
    </location>
</feature>
<evidence type="ECO:0000313" key="3">
    <source>
        <dbReference type="EMBL" id="KAK5533271.1"/>
    </source>
</evidence>
<dbReference type="Proteomes" id="UP001345827">
    <property type="component" value="Unassembled WGS sequence"/>
</dbReference>
<feature type="compositionally biased region" description="Basic and acidic residues" evidence="1">
    <location>
        <begin position="168"/>
        <end position="184"/>
    </location>
</feature>
<feature type="transmembrane region" description="Helical" evidence="2">
    <location>
        <begin position="60"/>
        <end position="87"/>
    </location>
</feature>
<evidence type="ECO:0000256" key="2">
    <source>
        <dbReference type="SAM" id="Phobius"/>
    </source>
</evidence>
<organism evidence="3 4">
    <name type="scientific">Vermiconidia calcicola</name>
    <dbReference type="NCBI Taxonomy" id="1690605"/>
    <lineage>
        <taxon>Eukaryota</taxon>
        <taxon>Fungi</taxon>
        <taxon>Dikarya</taxon>
        <taxon>Ascomycota</taxon>
        <taxon>Pezizomycotina</taxon>
        <taxon>Dothideomycetes</taxon>
        <taxon>Dothideomycetidae</taxon>
        <taxon>Mycosphaerellales</taxon>
        <taxon>Extremaceae</taxon>
        <taxon>Vermiconidia</taxon>
    </lineage>
</organism>
<evidence type="ECO:0000256" key="1">
    <source>
        <dbReference type="SAM" id="MobiDB-lite"/>
    </source>
</evidence>
<feature type="region of interest" description="Disordered" evidence="1">
    <location>
        <begin position="149"/>
        <end position="184"/>
    </location>
</feature>
<accession>A0AAV9Q4P1</accession>
<keyword evidence="2" id="KW-1133">Transmembrane helix</keyword>
<name>A0AAV9Q4P1_9PEZI</name>
<evidence type="ECO:0000313" key="4">
    <source>
        <dbReference type="Proteomes" id="UP001345827"/>
    </source>
</evidence>